<dbReference type="InterPro" id="IPR025262">
    <property type="entry name" value="QseG"/>
</dbReference>
<dbReference type="EMBL" id="JBHSUC010000018">
    <property type="protein sequence ID" value="MFC6363002.1"/>
    <property type="molecule type" value="Genomic_DNA"/>
</dbReference>
<feature type="chain" id="PRO_5047343585" description="YfhG lipoprotein" evidence="2">
    <location>
        <begin position="29"/>
        <end position="222"/>
    </location>
</feature>
<protein>
    <recommendedName>
        <fullName evidence="5">YfhG lipoprotein</fullName>
    </recommendedName>
</protein>
<evidence type="ECO:0000256" key="2">
    <source>
        <dbReference type="SAM" id="SignalP"/>
    </source>
</evidence>
<feature type="signal peptide" evidence="2">
    <location>
        <begin position="1"/>
        <end position="28"/>
    </location>
</feature>
<reference evidence="4" key="1">
    <citation type="journal article" date="2019" name="Int. J. Syst. Evol. Microbiol.">
        <title>The Global Catalogue of Microorganisms (GCM) 10K type strain sequencing project: providing services to taxonomists for standard genome sequencing and annotation.</title>
        <authorList>
            <consortium name="The Broad Institute Genomics Platform"/>
            <consortium name="The Broad Institute Genome Sequencing Center for Infectious Disease"/>
            <person name="Wu L."/>
            <person name="Ma J."/>
        </authorList>
    </citation>
    <scope>NUCLEOTIDE SEQUENCE [LARGE SCALE GENOMIC DNA]</scope>
    <source>
        <strain evidence="4">CGMCC 4.1530</strain>
    </source>
</reference>
<feature type="coiled-coil region" evidence="1">
    <location>
        <begin position="155"/>
        <end position="189"/>
    </location>
</feature>
<gene>
    <name evidence="3" type="ORF">ACFP73_13000</name>
</gene>
<comment type="caution">
    <text evidence="3">The sequence shown here is derived from an EMBL/GenBank/DDBJ whole genome shotgun (WGS) entry which is preliminary data.</text>
</comment>
<keyword evidence="1" id="KW-0175">Coiled coil</keyword>
<evidence type="ECO:0000313" key="3">
    <source>
        <dbReference type="EMBL" id="MFC6363002.1"/>
    </source>
</evidence>
<evidence type="ECO:0008006" key="5">
    <source>
        <dbReference type="Google" id="ProtNLM"/>
    </source>
</evidence>
<dbReference type="PROSITE" id="PS51257">
    <property type="entry name" value="PROKAR_LIPOPROTEIN"/>
    <property type="match status" value="1"/>
</dbReference>
<keyword evidence="4" id="KW-1185">Reference proteome</keyword>
<keyword evidence="2" id="KW-0732">Signal</keyword>
<name>A0ABW1VT08_9GAMM</name>
<dbReference type="Proteomes" id="UP001596215">
    <property type="component" value="Unassembled WGS sequence"/>
</dbReference>
<accession>A0ABW1VT08</accession>
<sequence>MIKRIFCPRIFVAVILPLLSACSQQTRSAGTLSPDQQGTSVSACQQITQPLVPPQTAWPDYWLKLMNCVQQQGVEDNYRQAVLIDADSWQQVFRQSILFSGTDLTDQQRQQLLQRMKQWQPQADRRVGSLLQLWQDNQQSQLTASLITEKYKQLRQHSDARIARLRQQQQQLQRQLSDKRLQLQKLTDIEHQLSARKRTVIRDNADLRPVSVNPGDPQKEDN</sequence>
<organism evidence="3 4">
    <name type="scientific">Tatumella punctata</name>
    <dbReference type="NCBI Taxonomy" id="399969"/>
    <lineage>
        <taxon>Bacteria</taxon>
        <taxon>Pseudomonadati</taxon>
        <taxon>Pseudomonadota</taxon>
        <taxon>Gammaproteobacteria</taxon>
        <taxon>Enterobacterales</taxon>
        <taxon>Erwiniaceae</taxon>
        <taxon>Tatumella</taxon>
    </lineage>
</organism>
<dbReference type="Pfam" id="PF13942">
    <property type="entry name" value="Lipoprotein_20"/>
    <property type="match status" value="1"/>
</dbReference>
<evidence type="ECO:0000256" key="1">
    <source>
        <dbReference type="SAM" id="Coils"/>
    </source>
</evidence>
<evidence type="ECO:0000313" key="4">
    <source>
        <dbReference type="Proteomes" id="UP001596215"/>
    </source>
</evidence>
<dbReference type="RefSeq" id="WP_343877892.1">
    <property type="nucleotide sequence ID" value="NZ_BAAAFW010000091.1"/>
</dbReference>
<proteinExistence type="predicted"/>